<dbReference type="Pfam" id="PF00173">
    <property type="entry name" value="Cyt-b5"/>
    <property type="match status" value="1"/>
</dbReference>
<comment type="caution">
    <text evidence="17">The sequence shown here is derived from an EMBL/GenBank/DDBJ whole genome shotgun (WGS) entry which is preliminary data.</text>
</comment>
<keyword evidence="5 14" id="KW-0479">Metal-binding</keyword>
<dbReference type="EMBL" id="JARAKH010000033">
    <property type="protein sequence ID" value="KAK8385273.1"/>
    <property type="molecule type" value="Genomic_DNA"/>
</dbReference>
<dbReference type="PANTHER" id="PTHR19359">
    <property type="entry name" value="CYTOCHROME B5"/>
    <property type="match status" value="1"/>
</dbReference>
<keyword evidence="18" id="KW-1185">Reference proteome</keyword>
<evidence type="ECO:0000256" key="1">
    <source>
        <dbReference type="ARBA" id="ARBA00004131"/>
    </source>
</evidence>
<evidence type="ECO:0000256" key="5">
    <source>
        <dbReference type="ARBA" id="ARBA00022723"/>
    </source>
</evidence>
<evidence type="ECO:0000256" key="3">
    <source>
        <dbReference type="ARBA" id="ARBA00022617"/>
    </source>
</evidence>
<reference evidence="17 18" key="1">
    <citation type="submission" date="2023-03" db="EMBL/GenBank/DDBJ databases">
        <title>High-quality genome of Scylla paramamosain provides insights in environmental adaptation.</title>
        <authorList>
            <person name="Zhang L."/>
        </authorList>
    </citation>
    <scope>NUCLEOTIDE SEQUENCE [LARGE SCALE GENOMIC DNA]</scope>
    <source>
        <strain evidence="17">LZ_2023a</strain>
        <tissue evidence="17">Muscle</tissue>
    </source>
</reference>
<dbReference type="GO" id="GO:0020037">
    <property type="term" value="F:heme binding"/>
    <property type="evidence" value="ECO:0007669"/>
    <property type="project" value="UniProtKB-UniRule"/>
</dbReference>
<evidence type="ECO:0000313" key="18">
    <source>
        <dbReference type="Proteomes" id="UP001487740"/>
    </source>
</evidence>
<dbReference type="SUPFAM" id="SSF55856">
    <property type="entry name" value="Cytochrome b5-like heme/steroid binding domain"/>
    <property type="match status" value="1"/>
</dbReference>
<keyword evidence="4 14" id="KW-0812">Transmembrane</keyword>
<dbReference type="FunFam" id="3.10.120.10:FF:000002">
    <property type="entry name" value="Cytochrome b5 type B"/>
    <property type="match status" value="1"/>
</dbReference>
<dbReference type="SMART" id="SM01117">
    <property type="entry name" value="Cyt-b5"/>
    <property type="match status" value="1"/>
</dbReference>
<dbReference type="Proteomes" id="UP001487740">
    <property type="component" value="Unassembled WGS sequence"/>
</dbReference>
<evidence type="ECO:0000256" key="4">
    <source>
        <dbReference type="ARBA" id="ARBA00022692"/>
    </source>
</evidence>
<organism evidence="17 18">
    <name type="scientific">Scylla paramamosain</name>
    <name type="common">Mud crab</name>
    <dbReference type="NCBI Taxonomy" id="85552"/>
    <lineage>
        <taxon>Eukaryota</taxon>
        <taxon>Metazoa</taxon>
        <taxon>Ecdysozoa</taxon>
        <taxon>Arthropoda</taxon>
        <taxon>Crustacea</taxon>
        <taxon>Multicrustacea</taxon>
        <taxon>Malacostraca</taxon>
        <taxon>Eumalacostraca</taxon>
        <taxon>Eucarida</taxon>
        <taxon>Decapoda</taxon>
        <taxon>Pleocyemata</taxon>
        <taxon>Brachyura</taxon>
        <taxon>Eubrachyura</taxon>
        <taxon>Portunoidea</taxon>
        <taxon>Portunidae</taxon>
        <taxon>Portuninae</taxon>
        <taxon>Scylla</taxon>
    </lineage>
</organism>
<dbReference type="PROSITE" id="PS50255">
    <property type="entry name" value="CYTOCHROME_B5_2"/>
    <property type="match status" value="1"/>
</dbReference>
<name>A0AAW0TC85_SCYPA</name>
<comment type="similarity">
    <text evidence="12 14">Belongs to the cytochrome b5 family.</text>
</comment>
<evidence type="ECO:0000313" key="17">
    <source>
        <dbReference type="EMBL" id="KAK8385273.1"/>
    </source>
</evidence>
<dbReference type="InterPro" id="IPR018506">
    <property type="entry name" value="Cyt_B5_heme-BS"/>
</dbReference>
<accession>A0AAW0TC85</accession>
<keyword evidence="9 14" id="KW-0408">Iron</keyword>
<dbReference type="InterPro" id="IPR001199">
    <property type="entry name" value="Cyt_B5-like_heme/steroid-bd"/>
</dbReference>
<evidence type="ECO:0000259" key="16">
    <source>
        <dbReference type="PROSITE" id="PS50255"/>
    </source>
</evidence>
<keyword evidence="14" id="KW-1133">Transmembrane helix</keyword>
<gene>
    <name evidence="17" type="ORF">O3P69_012241</name>
</gene>
<dbReference type="AlphaFoldDB" id="A0AAW0TC85"/>
<dbReference type="PROSITE" id="PS00191">
    <property type="entry name" value="CYTOCHROME_B5_1"/>
    <property type="match status" value="1"/>
</dbReference>
<evidence type="ECO:0000256" key="14">
    <source>
        <dbReference type="RuleBase" id="RU362121"/>
    </source>
</evidence>
<evidence type="ECO:0000256" key="9">
    <source>
        <dbReference type="ARBA" id="ARBA00023004"/>
    </source>
</evidence>
<dbReference type="GO" id="GO:0005789">
    <property type="term" value="C:endoplasmic reticulum membrane"/>
    <property type="evidence" value="ECO:0007669"/>
    <property type="project" value="UniProtKB-SubCell"/>
</dbReference>
<evidence type="ECO:0000256" key="15">
    <source>
        <dbReference type="SAM" id="MobiDB-lite"/>
    </source>
</evidence>
<dbReference type="PANTHER" id="PTHR19359:SF150">
    <property type="entry name" value="CYTOCHROME B5"/>
    <property type="match status" value="1"/>
</dbReference>
<evidence type="ECO:0000256" key="2">
    <source>
        <dbReference type="ARBA" id="ARBA00022448"/>
    </source>
</evidence>
<evidence type="ECO:0000256" key="11">
    <source>
        <dbReference type="ARBA" id="ARBA00037877"/>
    </source>
</evidence>
<dbReference type="InterPro" id="IPR036400">
    <property type="entry name" value="Cyt_B5-like_heme/steroid_sf"/>
</dbReference>
<keyword evidence="6" id="KW-0256">Endoplasmic reticulum</keyword>
<evidence type="ECO:0000256" key="12">
    <source>
        <dbReference type="ARBA" id="ARBA00038168"/>
    </source>
</evidence>
<keyword evidence="3 14" id="KW-0349">Heme</keyword>
<evidence type="ECO:0000256" key="6">
    <source>
        <dbReference type="ARBA" id="ARBA00022824"/>
    </source>
</evidence>
<keyword evidence="8" id="KW-0249">Electron transport</keyword>
<protein>
    <recommendedName>
        <fullName evidence="13">Cytochrome b5</fullName>
    </recommendedName>
</protein>
<keyword evidence="2" id="KW-0813">Transport</keyword>
<evidence type="ECO:0000256" key="8">
    <source>
        <dbReference type="ARBA" id="ARBA00022982"/>
    </source>
</evidence>
<feature type="transmembrane region" description="Helical" evidence="14">
    <location>
        <begin position="120"/>
        <end position="139"/>
    </location>
</feature>
<dbReference type="Gene3D" id="3.10.120.10">
    <property type="entry name" value="Cytochrome b5-like heme/steroid binding domain"/>
    <property type="match status" value="1"/>
</dbReference>
<keyword evidence="7" id="KW-0492">Microsome</keyword>
<comment type="subcellular location">
    <subcellularLocation>
        <location evidence="1">Endoplasmic reticulum membrane</location>
        <topology evidence="1">Single-pass membrane protein</topology>
        <orientation evidence="1">Cytoplasmic side</orientation>
    </subcellularLocation>
    <subcellularLocation>
        <location evidence="11">Microsome membrane</location>
        <topology evidence="11">Single-pass membrane protein</topology>
        <orientation evidence="11">Cytoplasmic side</orientation>
    </subcellularLocation>
</comment>
<evidence type="ECO:0000256" key="13">
    <source>
        <dbReference type="ARBA" id="ARBA00039806"/>
    </source>
</evidence>
<dbReference type="InterPro" id="IPR050668">
    <property type="entry name" value="Cytochrome_b5"/>
</dbReference>
<dbReference type="GO" id="GO:0046872">
    <property type="term" value="F:metal ion binding"/>
    <property type="evidence" value="ECO:0007669"/>
    <property type="project" value="UniProtKB-UniRule"/>
</dbReference>
<feature type="region of interest" description="Disordered" evidence="15">
    <location>
        <begin position="91"/>
        <end position="114"/>
    </location>
</feature>
<keyword evidence="10 14" id="KW-0472">Membrane</keyword>
<sequence length="144" mass="16154">MPENSEKSEGQKVFTLEEVAKHKTPDSCWFVIHDKVYDVSKFLDEHPGGEEVLLEQAGQNVTENFEDVGHSTDAREMMAEYCIGELCEEDKKHTKDSGPKSWASGDSADQNKKQRRRRGCALLVPIGVACVALLAYRGWRALRG</sequence>
<evidence type="ECO:0000256" key="10">
    <source>
        <dbReference type="ARBA" id="ARBA00023136"/>
    </source>
</evidence>
<evidence type="ECO:0000256" key="7">
    <source>
        <dbReference type="ARBA" id="ARBA00022848"/>
    </source>
</evidence>
<dbReference type="PRINTS" id="PR00363">
    <property type="entry name" value="CYTOCHROMEB5"/>
</dbReference>
<proteinExistence type="inferred from homology"/>
<feature type="domain" description="Cytochrome b5 heme-binding" evidence="16">
    <location>
        <begin position="11"/>
        <end position="87"/>
    </location>
</feature>